<evidence type="ECO:0000259" key="1">
    <source>
        <dbReference type="Pfam" id="PF13391"/>
    </source>
</evidence>
<keyword evidence="2" id="KW-0255">Endonuclease</keyword>
<organism evidence="2 3">
    <name type="scientific">Bradyrhizobium lablabi</name>
    <dbReference type="NCBI Taxonomy" id="722472"/>
    <lineage>
        <taxon>Bacteria</taxon>
        <taxon>Pseudomonadati</taxon>
        <taxon>Pseudomonadota</taxon>
        <taxon>Alphaproteobacteria</taxon>
        <taxon>Hyphomicrobiales</taxon>
        <taxon>Nitrobacteraceae</taxon>
        <taxon>Bradyrhizobium</taxon>
    </lineage>
</organism>
<dbReference type="AlphaFoldDB" id="A0A1M6YVT1"/>
<accession>A0A1M6YVT1</accession>
<dbReference type="OrthoDB" id="529575at2"/>
<dbReference type="Pfam" id="PF13391">
    <property type="entry name" value="HNH_2"/>
    <property type="match status" value="1"/>
</dbReference>
<evidence type="ECO:0000313" key="3">
    <source>
        <dbReference type="Proteomes" id="UP000189935"/>
    </source>
</evidence>
<protein>
    <submittedName>
        <fullName evidence="2">Putative restriction endonuclease</fullName>
    </submittedName>
</protein>
<dbReference type="Proteomes" id="UP000189935">
    <property type="component" value="Chromosome I"/>
</dbReference>
<dbReference type="EMBL" id="LT670844">
    <property type="protein sequence ID" value="SHL22182.1"/>
    <property type="molecule type" value="Genomic_DNA"/>
</dbReference>
<keyword evidence="2" id="KW-0378">Hydrolase</keyword>
<feature type="domain" description="HNH nuclease" evidence="1">
    <location>
        <begin position="205"/>
        <end position="253"/>
    </location>
</feature>
<dbReference type="RefSeq" id="WP_079542707.1">
    <property type="nucleotide sequence ID" value="NZ_LT670844.1"/>
</dbReference>
<keyword evidence="2" id="KW-0540">Nuclease</keyword>
<dbReference type="GO" id="GO:0004519">
    <property type="term" value="F:endonuclease activity"/>
    <property type="evidence" value="ECO:0007669"/>
    <property type="project" value="UniProtKB-KW"/>
</dbReference>
<reference evidence="2 3" key="1">
    <citation type="submission" date="2016-11" db="EMBL/GenBank/DDBJ databases">
        <authorList>
            <person name="Jaros S."/>
            <person name="Januszkiewicz K."/>
            <person name="Wedrychowicz H."/>
        </authorList>
    </citation>
    <scope>NUCLEOTIDE SEQUENCE [LARGE SCALE GENOMIC DNA]</scope>
    <source>
        <strain evidence="2 3">GAS499</strain>
    </source>
</reference>
<sequence length="308" mass="34439">MINLFIANTDNAWFDFLSSEENLTEVNFWWPGETNFRALQPGEMLAFRLKSPRNKIGGFGIFSDHARLPIQMAWETFGRGNGVSSLEGLRSAIAQLRTNVAVLPSTDIGSTVLVEPVFFPSHLWFDLPDSWSPSIQRGKQYSTDNAEGLQLWEHLLETARLCGTTNAPGLTSHGQARFGNPTLITPRLGQGAFRIAVTEAYGRQCAITNGKVLPALDAAHIKPYGEGGLHLKSNGILLRKDIHSVFDAGYVTIKDDFKFAVSKKVKEVFNNGEEYLRLHGSTLRLPDRKADWPDVDLLRWHNKDRYLG</sequence>
<name>A0A1M6YVT1_9BRAD</name>
<gene>
    <name evidence="2" type="ORF">SAMN05444159_5353</name>
</gene>
<evidence type="ECO:0000313" key="2">
    <source>
        <dbReference type="EMBL" id="SHL22182.1"/>
    </source>
</evidence>
<dbReference type="InterPro" id="IPR003615">
    <property type="entry name" value="HNH_nuc"/>
</dbReference>
<proteinExistence type="predicted"/>